<dbReference type="OrthoDB" id="58760at2759"/>
<protein>
    <recommendedName>
        <fullName evidence="1">Helicase-associated domain-containing protein</fullName>
    </recommendedName>
</protein>
<comment type="caution">
    <text evidence="2">The sequence shown here is derived from an EMBL/GenBank/DDBJ whole genome shotgun (WGS) entry which is preliminary data.</text>
</comment>
<evidence type="ECO:0000259" key="1">
    <source>
        <dbReference type="Pfam" id="PF03457"/>
    </source>
</evidence>
<dbReference type="InterPro" id="IPR005114">
    <property type="entry name" value="Helicase_assoc"/>
</dbReference>
<dbReference type="STRING" id="4795.A0A225V4E0"/>
<reference evidence="3" key="1">
    <citation type="submission" date="2017-03" db="EMBL/GenBank/DDBJ databases">
        <title>Phytopthora megakarya and P. palmivora, two closely related causual agents of cacao black pod achieved similar genome size and gene model numbers by different mechanisms.</title>
        <authorList>
            <person name="Ali S."/>
            <person name="Shao J."/>
            <person name="Larry D.J."/>
            <person name="Kronmiller B."/>
            <person name="Shen D."/>
            <person name="Strem M.D."/>
            <person name="Melnick R.L."/>
            <person name="Guiltinan M.J."/>
            <person name="Tyler B.M."/>
            <person name="Meinhardt L.W."/>
            <person name="Bailey B.A."/>
        </authorList>
    </citation>
    <scope>NUCLEOTIDE SEQUENCE [LARGE SCALE GENOMIC DNA]</scope>
    <source>
        <strain evidence="3">zdho120</strain>
    </source>
</reference>
<name>A0A225V4E0_9STRA</name>
<keyword evidence="3" id="KW-1185">Reference proteome</keyword>
<dbReference type="AlphaFoldDB" id="A0A225V4E0"/>
<accession>A0A225V4E0</accession>
<evidence type="ECO:0000313" key="3">
    <source>
        <dbReference type="Proteomes" id="UP000198211"/>
    </source>
</evidence>
<dbReference type="Pfam" id="PF03457">
    <property type="entry name" value="HA"/>
    <property type="match status" value="1"/>
</dbReference>
<proteinExistence type="predicted"/>
<sequence>MMVPIAFRVPSEDASCPKATWGFALGKHAAKLRKMWREGGRKIDPTQQKELDEMPFAWDWTQYKWNHYFLPGLRRFYDLNGHADVPRSFRGILNGQNIYGDIIWVIGSLFAKQVTRDAQELKRLGFCFESTIHDRNWNEKVILALKVFRQVFGHCNVDQAFVVPSISPWPKKAWGMRLGKFVSRIRIQHQRPNRDKMNWTSWDLYGTITTQNGVSASCLRRKHFIELMITVEYHFLSLCHLMRLGQNSVGGTYSTQVSRDRSRLEALGFVSGNY</sequence>
<dbReference type="PANTHER" id="PTHR37066">
    <property type="entry name" value="HELICASE-ASSOCIATED"/>
    <property type="match status" value="1"/>
</dbReference>
<dbReference type="PANTHER" id="PTHR37066:SF1">
    <property type="entry name" value="LNS2_PITP DOMAIN-CONTAINING PROTEIN"/>
    <property type="match status" value="1"/>
</dbReference>
<feature type="domain" description="Helicase-associated" evidence="1">
    <location>
        <begin position="133"/>
        <end position="191"/>
    </location>
</feature>
<dbReference type="EMBL" id="NBNE01007830">
    <property type="protein sequence ID" value="OWZ00182.1"/>
    <property type="molecule type" value="Genomic_DNA"/>
</dbReference>
<gene>
    <name evidence="2" type="ORF">PHMEG_00028690</name>
</gene>
<organism evidence="2 3">
    <name type="scientific">Phytophthora megakarya</name>
    <dbReference type="NCBI Taxonomy" id="4795"/>
    <lineage>
        <taxon>Eukaryota</taxon>
        <taxon>Sar</taxon>
        <taxon>Stramenopiles</taxon>
        <taxon>Oomycota</taxon>
        <taxon>Peronosporomycetes</taxon>
        <taxon>Peronosporales</taxon>
        <taxon>Peronosporaceae</taxon>
        <taxon>Phytophthora</taxon>
    </lineage>
</organism>
<evidence type="ECO:0000313" key="2">
    <source>
        <dbReference type="EMBL" id="OWZ00182.1"/>
    </source>
</evidence>
<dbReference type="Proteomes" id="UP000198211">
    <property type="component" value="Unassembled WGS sequence"/>
</dbReference>